<evidence type="ECO:0000313" key="1">
    <source>
        <dbReference type="EMBL" id="KAL3313955.1"/>
    </source>
</evidence>
<reference evidence="1 2" key="1">
    <citation type="submission" date="2024-11" db="EMBL/GenBank/DDBJ databases">
        <title>Adaptive evolution of stress response genes in parasites aligns with host niche diversity.</title>
        <authorList>
            <person name="Hahn C."/>
            <person name="Resl P."/>
        </authorList>
    </citation>
    <scope>NUCLEOTIDE SEQUENCE [LARGE SCALE GENOMIC DNA]</scope>
    <source>
        <strain evidence="1">EGGRZ-B1_66</strain>
        <tissue evidence="1">Body</tissue>
    </source>
</reference>
<evidence type="ECO:0000313" key="2">
    <source>
        <dbReference type="Proteomes" id="UP001626550"/>
    </source>
</evidence>
<gene>
    <name evidence="1" type="ORF">Ciccas_007436</name>
</gene>
<name>A0ABD2Q2X7_9PLAT</name>
<comment type="caution">
    <text evidence="1">The sequence shown here is derived from an EMBL/GenBank/DDBJ whole genome shotgun (WGS) entry which is preliminary data.</text>
</comment>
<sequence length="62" mass="7091">MLIMKLPKAIAKEAIEAAFHQLQFPAVSGVSRVGRAQKERLQQTRIFFRGNHGGPFQKRPFR</sequence>
<accession>A0ABD2Q2X7</accession>
<proteinExistence type="predicted"/>
<dbReference type="EMBL" id="JBJKFK010001143">
    <property type="protein sequence ID" value="KAL3313955.1"/>
    <property type="molecule type" value="Genomic_DNA"/>
</dbReference>
<protein>
    <submittedName>
        <fullName evidence="1">Uncharacterized protein</fullName>
    </submittedName>
</protein>
<organism evidence="1 2">
    <name type="scientific">Cichlidogyrus casuarinus</name>
    <dbReference type="NCBI Taxonomy" id="1844966"/>
    <lineage>
        <taxon>Eukaryota</taxon>
        <taxon>Metazoa</taxon>
        <taxon>Spiralia</taxon>
        <taxon>Lophotrochozoa</taxon>
        <taxon>Platyhelminthes</taxon>
        <taxon>Monogenea</taxon>
        <taxon>Monopisthocotylea</taxon>
        <taxon>Dactylogyridea</taxon>
        <taxon>Ancyrocephalidae</taxon>
        <taxon>Cichlidogyrus</taxon>
    </lineage>
</organism>
<dbReference type="AlphaFoldDB" id="A0ABD2Q2X7"/>
<dbReference type="Proteomes" id="UP001626550">
    <property type="component" value="Unassembled WGS sequence"/>
</dbReference>
<keyword evidence="2" id="KW-1185">Reference proteome</keyword>